<dbReference type="GeneID" id="6015296"/>
<reference evidence="2 3" key="1">
    <citation type="journal article" date="2010" name="Proc. Natl. Acad. Sci. U.S.A.">
        <title>Insights into evolution of multicellular fungi from the assembled chromosomes of the mushroom Coprinopsis cinerea (Coprinus cinereus).</title>
        <authorList>
            <person name="Stajich J.E."/>
            <person name="Wilke S.K."/>
            <person name="Ahren D."/>
            <person name="Au C.H."/>
            <person name="Birren B.W."/>
            <person name="Borodovsky M."/>
            <person name="Burns C."/>
            <person name="Canback B."/>
            <person name="Casselton L.A."/>
            <person name="Cheng C.K."/>
            <person name="Deng J."/>
            <person name="Dietrich F.S."/>
            <person name="Fargo D.C."/>
            <person name="Farman M.L."/>
            <person name="Gathman A.C."/>
            <person name="Goldberg J."/>
            <person name="Guigo R."/>
            <person name="Hoegger P.J."/>
            <person name="Hooker J.B."/>
            <person name="Huggins A."/>
            <person name="James T.Y."/>
            <person name="Kamada T."/>
            <person name="Kilaru S."/>
            <person name="Kodira C."/>
            <person name="Kues U."/>
            <person name="Kupfer D."/>
            <person name="Kwan H.S."/>
            <person name="Lomsadze A."/>
            <person name="Li W."/>
            <person name="Lilly W.W."/>
            <person name="Ma L.J."/>
            <person name="Mackey A.J."/>
            <person name="Manning G."/>
            <person name="Martin F."/>
            <person name="Muraguchi H."/>
            <person name="Natvig D.O."/>
            <person name="Palmerini H."/>
            <person name="Ramesh M.A."/>
            <person name="Rehmeyer C.J."/>
            <person name="Roe B.A."/>
            <person name="Shenoy N."/>
            <person name="Stanke M."/>
            <person name="Ter-Hovhannisyan V."/>
            <person name="Tunlid A."/>
            <person name="Velagapudi R."/>
            <person name="Vision T.J."/>
            <person name="Zeng Q."/>
            <person name="Zolan M.E."/>
            <person name="Pukkila P.J."/>
        </authorList>
    </citation>
    <scope>NUCLEOTIDE SEQUENCE [LARGE SCALE GENOMIC DNA]</scope>
    <source>
        <strain evidence="3">Okayama-7 / 130 / ATCC MYA-4618 / FGSC 9003</strain>
    </source>
</reference>
<evidence type="ECO:0000313" key="3">
    <source>
        <dbReference type="Proteomes" id="UP000001861"/>
    </source>
</evidence>
<feature type="region of interest" description="Disordered" evidence="1">
    <location>
        <begin position="78"/>
        <end position="117"/>
    </location>
</feature>
<keyword evidence="3" id="KW-1185">Reference proteome</keyword>
<gene>
    <name evidence="2" type="ORF">CC1G_11646</name>
</gene>
<comment type="caution">
    <text evidence="2">The sequence shown here is derived from an EMBL/GenBank/DDBJ whole genome shotgun (WGS) entry which is preliminary data.</text>
</comment>
<dbReference type="InParanoid" id="A8P491"/>
<dbReference type="EMBL" id="AACS02000004">
    <property type="protein sequence ID" value="EAU83120.2"/>
    <property type="molecule type" value="Genomic_DNA"/>
</dbReference>
<feature type="region of interest" description="Disordered" evidence="1">
    <location>
        <begin position="1"/>
        <end position="33"/>
    </location>
</feature>
<proteinExistence type="predicted"/>
<dbReference type="HOGENOM" id="CLU_1331892_0_0_1"/>
<dbReference type="AlphaFoldDB" id="A8P491"/>
<protein>
    <submittedName>
        <fullName evidence="2">Uncharacterized protein</fullName>
    </submittedName>
</protein>
<organism evidence="2 3">
    <name type="scientific">Coprinopsis cinerea (strain Okayama-7 / 130 / ATCC MYA-4618 / FGSC 9003)</name>
    <name type="common">Inky cap fungus</name>
    <name type="synonym">Hormographiella aspergillata</name>
    <dbReference type="NCBI Taxonomy" id="240176"/>
    <lineage>
        <taxon>Eukaryota</taxon>
        <taxon>Fungi</taxon>
        <taxon>Dikarya</taxon>
        <taxon>Basidiomycota</taxon>
        <taxon>Agaricomycotina</taxon>
        <taxon>Agaricomycetes</taxon>
        <taxon>Agaricomycetidae</taxon>
        <taxon>Agaricales</taxon>
        <taxon>Agaricineae</taxon>
        <taxon>Psathyrellaceae</taxon>
        <taxon>Coprinopsis</taxon>
    </lineage>
</organism>
<dbReference type="KEGG" id="cci:CC1G_11646"/>
<evidence type="ECO:0000256" key="1">
    <source>
        <dbReference type="SAM" id="MobiDB-lite"/>
    </source>
</evidence>
<dbReference type="VEuPathDB" id="FungiDB:CC1G_11646"/>
<feature type="compositionally biased region" description="Polar residues" evidence="1">
    <location>
        <begin position="78"/>
        <end position="90"/>
    </location>
</feature>
<dbReference type="RefSeq" id="XP_001838703.2">
    <property type="nucleotide sequence ID" value="XM_001838651.2"/>
</dbReference>
<dbReference type="Proteomes" id="UP000001861">
    <property type="component" value="Unassembled WGS sequence"/>
</dbReference>
<name>A8P491_COPC7</name>
<evidence type="ECO:0000313" key="2">
    <source>
        <dbReference type="EMBL" id="EAU83120.2"/>
    </source>
</evidence>
<sequence length="206" mass="22453">MSPRPDSYYDHDEDQSETGLAPPIESTGASTPDTSIEIVSTYYASSDAFEGEILDAFDQDGESLEIYDFYTYSRFLSRNPSPLPSKSPQAPHSRDSDVIPYSSHGSEHPSDSNEGGFHGFVPPCSILDNQSSVNQLIFALEKVKTQPQPPGPVGKFNPELESSAEDALSSQGATCPFTFATLRMKMKRLPHPSNAAMPSLQMQDGQ</sequence>
<accession>A8P491</accession>